<name>W0DJN0_9GAMM</name>
<gene>
    <name evidence="3" type="ORF">THITH_01540</name>
</gene>
<sequence length="273" mass="28855">MTAPAFTFASVGDRARGRWPEILAGLGIDPAALRNRHGPCPGCGGRDRFRFDDREIGRFYCNGGGEPVSGDGFALLQHVFDWTASEALQAVAQSLGMDSTHPPPKPAPRPPTKAPGPSRLAAYARETWLAARKDDAAVGSHPYARRKGVPWAAGAGRARASGRIIGRDSDCLIVPIRTLVGKLLAVQAINPDGAKQTFGSMGDGCLVLGNTLDARAPWIVAEGWADCASFCFHLHRGNAVAVVAFGASRLQKVAEAVAAHYAPPRVTIMEDAP</sequence>
<dbReference type="Gene3D" id="3.90.580.10">
    <property type="entry name" value="Zinc finger, CHC2-type domain"/>
    <property type="match status" value="1"/>
</dbReference>
<dbReference type="HOGENOM" id="CLU_1019186_0_0_6"/>
<dbReference type="AlphaFoldDB" id="W0DJN0"/>
<dbReference type="GO" id="GO:0003677">
    <property type="term" value="F:DNA binding"/>
    <property type="evidence" value="ECO:0007669"/>
    <property type="project" value="InterPro"/>
</dbReference>
<proteinExistence type="predicted"/>
<dbReference type="KEGG" id="tti:THITH_01540"/>
<keyword evidence="4" id="KW-1185">Reference proteome</keyword>
<dbReference type="STRING" id="713585.THITH_01540"/>
<evidence type="ECO:0000259" key="2">
    <source>
        <dbReference type="SMART" id="SM00778"/>
    </source>
</evidence>
<dbReference type="GO" id="GO:0006260">
    <property type="term" value="P:DNA replication"/>
    <property type="evidence" value="ECO:0007669"/>
    <property type="project" value="InterPro"/>
</dbReference>
<protein>
    <submittedName>
        <fullName evidence="3">DNA primase</fullName>
    </submittedName>
</protein>
<dbReference type="Pfam" id="PF08273">
    <property type="entry name" value="Zn_Ribbon_Prim"/>
    <property type="match status" value="1"/>
</dbReference>
<accession>W0DJN0</accession>
<dbReference type="GO" id="GO:0008270">
    <property type="term" value="F:zinc ion binding"/>
    <property type="evidence" value="ECO:0007669"/>
    <property type="project" value="InterPro"/>
</dbReference>
<dbReference type="InterPro" id="IPR013237">
    <property type="entry name" value="Phage_T7_Gp4_N"/>
</dbReference>
<organism evidence="3 4">
    <name type="scientific">Thioalkalivibrio paradoxus ARh 1</name>
    <dbReference type="NCBI Taxonomy" id="713585"/>
    <lineage>
        <taxon>Bacteria</taxon>
        <taxon>Pseudomonadati</taxon>
        <taxon>Pseudomonadota</taxon>
        <taxon>Gammaproteobacteria</taxon>
        <taxon>Chromatiales</taxon>
        <taxon>Ectothiorhodospiraceae</taxon>
        <taxon>Thioalkalivibrio</taxon>
    </lineage>
</organism>
<feature type="domain" description="DNA primase/helicase Gp4 N-terminal Bacteriophage T7-like" evidence="2">
    <location>
        <begin position="35"/>
        <end position="73"/>
    </location>
</feature>
<dbReference type="SMART" id="SM00778">
    <property type="entry name" value="Prim_Zn_Ribbon"/>
    <property type="match status" value="1"/>
</dbReference>
<dbReference type="EMBL" id="CP007029">
    <property type="protein sequence ID" value="AHE97178.1"/>
    <property type="molecule type" value="Genomic_DNA"/>
</dbReference>
<dbReference type="OrthoDB" id="8477405at2"/>
<reference evidence="3 4" key="1">
    <citation type="submission" date="2013-12" db="EMBL/GenBank/DDBJ databases">
        <authorList>
            <consortium name="DOE Joint Genome Institute"/>
            <person name="Muyzer G."/>
            <person name="Huntemann M."/>
            <person name="Han J."/>
            <person name="Chen A."/>
            <person name="Kyrpides N."/>
            <person name="Mavromatis K."/>
            <person name="Markowitz V."/>
            <person name="Palaniappan K."/>
            <person name="Ivanova N."/>
            <person name="Schaumberg A."/>
            <person name="Pati A."/>
            <person name="Liolios K."/>
            <person name="Nordberg H.P."/>
            <person name="Cantor M.N."/>
            <person name="Hua S.X."/>
            <person name="Woyke T."/>
        </authorList>
    </citation>
    <scope>NUCLEOTIDE SEQUENCE [LARGE SCALE GENOMIC DNA]</scope>
    <source>
        <strain evidence="3 4">ARh 1</strain>
    </source>
</reference>
<dbReference type="Proteomes" id="UP000005289">
    <property type="component" value="Chromosome"/>
</dbReference>
<evidence type="ECO:0000313" key="4">
    <source>
        <dbReference type="Proteomes" id="UP000005289"/>
    </source>
</evidence>
<feature type="region of interest" description="Disordered" evidence="1">
    <location>
        <begin position="95"/>
        <end position="118"/>
    </location>
</feature>
<dbReference type="SUPFAM" id="SSF57783">
    <property type="entry name" value="Zinc beta-ribbon"/>
    <property type="match status" value="1"/>
</dbReference>
<dbReference type="InterPro" id="IPR036977">
    <property type="entry name" value="DNA_primase_Znf_CHC2"/>
</dbReference>
<dbReference type="GO" id="GO:0004386">
    <property type="term" value="F:helicase activity"/>
    <property type="evidence" value="ECO:0007669"/>
    <property type="project" value="InterPro"/>
</dbReference>
<evidence type="ECO:0000256" key="1">
    <source>
        <dbReference type="SAM" id="MobiDB-lite"/>
    </source>
</evidence>
<evidence type="ECO:0000313" key="3">
    <source>
        <dbReference type="EMBL" id="AHE97178.1"/>
    </source>
</evidence>
<feature type="compositionally biased region" description="Pro residues" evidence="1">
    <location>
        <begin position="101"/>
        <end position="114"/>
    </location>
</feature>